<keyword evidence="2" id="KW-0677">Repeat</keyword>
<dbReference type="GO" id="GO:0004791">
    <property type="term" value="F:thioredoxin-disulfide reductase (NADPH) activity"/>
    <property type="evidence" value="ECO:0007669"/>
    <property type="project" value="InterPro"/>
</dbReference>
<evidence type="ECO:0000256" key="6">
    <source>
        <dbReference type="ARBA" id="ARBA00047388"/>
    </source>
</evidence>
<reference evidence="9 10" key="1">
    <citation type="submission" date="2020-10" db="EMBL/GenBank/DDBJ databases">
        <title>The Coptis chinensis genome and diversification of protoberbering-type alkaloids.</title>
        <authorList>
            <person name="Wang B."/>
            <person name="Shu S."/>
            <person name="Song C."/>
            <person name="Liu Y."/>
        </authorList>
    </citation>
    <scope>NUCLEOTIDE SEQUENCE [LARGE SCALE GENOMIC DNA]</scope>
    <source>
        <strain evidence="9">HL-2020</strain>
        <tissue evidence="9">Leaf</tissue>
    </source>
</reference>
<dbReference type="EC" id="1.8.1.8" evidence="1"/>
<evidence type="ECO:0000313" key="9">
    <source>
        <dbReference type="EMBL" id="KAF9607670.1"/>
    </source>
</evidence>
<dbReference type="EMBL" id="JADFTS010000005">
    <property type="protein sequence ID" value="KAF9607670.1"/>
    <property type="molecule type" value="Genomic_DNA"/>
</dbReference>
<comment type="similarity">
    <text evidence="5">Belongs to the nucleoredoxin family.</text>
</comment>
<dbReference type="Pfam" id="PF13905">
    <property type="entry name" value="Thioredoxin_8"/>
    <property type="match status" value="2"/>
</dbReference>
<dbReference type="CDD" id="cd03009">
    <property type="entry name" value="TryX_like_TryX_NRX"/>
    <property type="match status" value="1"/>
</dbReference>
<evidence type="ECO:0000256" key="7">
    <source>
        <dbReference type="ARBA" id="ARBA00047804"/>
    </source>
</evidence>
<organism evidence="9 10">
    <name type="scientific">Coptis chinensis</name>
    <dbReference type="NCBI Taxonomy" id="261450"/>
    <lineage>
        <taxon>Eukaryota</taxon>
        <taxon>Viridiplantae</taxon>
        <taxon>Streptophyta</taxon>
        <taxon>Embryophyta</taxon>
        <taxon>Tracheophyta</taxon>
        <taxon>Spermatophyta</taxon>
        <taxon>Magnoliopsida</taxon>
        <taxon>Ranunculales</taxon>
        <taxon>Ranunculaceae</taxon>
        <taxon>Coptidoideae</taxon>
        <taxon>Coptis</taxon>
    </lineage>
</organism>
<dbReference type="InterPro" id="IPR013766">
    <property type="entry name" value="Thioredoxin_domain"/>
</dbReference>
<dbReference type="AlphaFoldDB" id="A0A835HVE4"/>
<proteinExistence type="inferred from homology"/>
<dbReference type="InterPro" id="IPR036249">
    <property type="entry name" value="Thioredoxin-like_sf"/>
</dbReference>
<dbReference type="PANTHER" id="PTHR13871:SF96">
    <property type="entry name" value="THIOREDOXIN DOMAIN-CONTAINING PROTEIN"/>
    <property type="match status" value="1"/>
</dbReference>
<evidence type="ECO:0000256" key="4">
    <source>
        <dbReference type="ARBA" id="ARBA00023027"/>
    </source>
</evidence>
<name>A0A835HVE4_9MAGN</name>
<comment type="caution">
    <text evidence="9">The sequence shown here is derived from an EMBL/GenBank/DDBJ whole genome shotgun (WGS) entry which is preliminary data.</text>
</comment>
<accession>A0A835HVE4</accession>
<gene>
    <name evidence="9" type="ORF">IFM89_038141</name>
</gene>
<dbReference type="InterPro" id="IPR052259">
    <property type="entry name" value="Nucleoredoxin-like"/>
</dbReference>
<evidence type="ECO:0000256" key="1">
    <source>
        <dbReference type="ARBA" id="ARBA00012612"/>
    </source>
</evidence>
<evidence type="ECO:0000256" key="2">
    <source>
        <dbReference type="ARBA" id="ARBA00022737"/>
    </source>
</evidence>
<protein>
    <recommendedName>
        <fullName evidence="1">protein-disulfide reductase</fullName>
        <ecNumber evidence="1">1.8.1.8</ecNumber>
    </recommendedName>
</protein>
<dbReference type="PANTHER" id="PTHR13871">
    <property type="entry name" value="THIOREDOXIN"/>
    <property type="match status" value="1"/>
</dbReference>
<comment type="catalytic activity">
    <reaction evidence="6">
        <text>[protein]-dithiol + NAD(+) = [protein]-disulfide + NADH + H(+)</text>
        <dbReference type="Rhea" id="RHEA:18749"/>
        <dbReference type="Rhea" id="RHEA-COMP:10593"/>
        <dbReference type="Rhea" id="RHEA-COMP:10594"/>
        <dbReference type="ChEBI" id="CHEBI:15378"/>
        <dbReference type="ChEBI" id="CHEBI:29950"/>
        <dbReference type="ChEBI" id="CHEBI:50058"/>
        <dbReference type="ChEBI" id="CHEBI:57540"/>
        <dbReference type="ChEBI" id="CHEBI:57945"/>
        <dbReference type="EC" id="1.8.1.8"/>
    </reaction>
</comment>
<evidence type="ECO:0000259" key="8">
    <source>
        <dbReference type="PROSITE" id="PS51352"/>
    </source>
</evidence>
<feature type="domain" description="Thioredoxin" evidence="8">
    <location>
        <begin position="206"/>
        <end position="366"/>
    </location>
</feature>
<keyword evidence="10" id="KW-1185">Reference proteome</keyword>
<dbReference type="InterPro" id="IPR012336">
    <property type="entry name" value="Thioredoxin-like_fold"/>
</dbReference>
<dbReference type="Proteomes" id="UP000631114">
    <property type="component" value="Unassembled WGS sequence"/>
</dbReference>
<sequence>MPIPWLAIPCTDSETCEQLKKLFRVSVTPCLTLLDRSGKVMSDNGAHQYFELEMDVYMDQAQNYFVEHVVTERMPMLGFILNWSRSRTSFGRSSVPVSELKGKIVGLYFASALYSPCDVFTQKLVEVYNKLKEGEESFEVVLICLEEKSKEPFEKIFRGMPWLSLPFKDERCGKLIRYFGLIAVPTLVILGPDGKTLHPNAAELVEDYGTQAYPFTAEKMVELEEINEARLKAQTLESVLVEGERDFVLGKDGIKIPVSQLVGKNILLYFSAHWSIPCRNFLPELIKAYHDIKAKDEGFEVIFISRDRDESSFQSFFSGMPWLTLPFGDERIVSLSRAFKICGLPTAIALGPSRQTVTKDARELLTKYGATAYPFLGDRL</sequence>
<dbReference type="OrthoDB" id="409136at2759"/>
<comment type="catalytic activity">
    <reaction evidence="7">
        <text>[protein]-dithiol + NADP(+) = [protein]-disulfide + NADPH + H(+)</text>
        <dbReference type="Rhea" id="RHEA:18753"/>
        <dbReference type="Rhea" id="RHEA-COMP:10593"/>
        <dbReference type="Rhea" id="RHEA-COMP:10594"/>
        <dbReference type="ChEBI" id="CHEBI:15378"/>
        <dbReference type="ChEBI" id="CHEBI:29950"/>
        <dbReference type="ChEBI" id="CHEBI:50058"/>
        <dbReference type="ChEBI" id="CHEBI:57783"/>
        <dbReference type="ChEBI" id="CHEBI:58349"/>
        <dbReference type="EC" id="1.8.1.8"/>
    </reaction>
</comment>
<keyword evidence="4" id="KW-0520">NAD</keyword>
<evidence type="ECO:0000313" key="10">
    <source>
        <dbReference type="Proteomes" id="UP000631114"/>
    </source>
</evidence>
<dbReference type="PROSITE" id="PS51352">
    <property type="entry name" value="THIOREDOXIN_2"/>
    <property type="match status" value="1"/>
</dbReference>
<dbReference type="SUPFAM" id="SSF52833">
    <property type="entry name" value="Thioredoxin-like"/>
    <property type="match status" value="2"/>
</dbReference>
<dbReference type="InterPro" id="IPR045870">
    <property type="entry name" value="TryX_NRX_thioredoxin_dom"/>
</dbReference>
<evidence type="ECO:0000256" key="5">
    <source>
        <dbReference type="ARBA" id="ARBA00025782"/>
    </source>
</evidence>
<evidence type="ECO:0000256" key="3">
    <source>
        <dbReference type="ARBA" id="ARBA00023002"/>
    </source>
</evidence>
<keyword evidence="3" id="KW-0560">Oxidoreductase</keyword>
<dbReference type="Gene3D" id="3.40.30.10">
    <property type="entry name" value="Glutaredoxin"/>
    <property type="match status" value="3"/>
</dbReference>